<proteinExistence type="predicted"/>
<feature type="compositionally biased region" description="Polar residues" evidence="1">
    <location>
        <begin position="113"/>
        <end position="122"/>
    </location>
</feature>
<dbReference type="Proteomes" id="UP000019763">
    <property type="component" value="Unassembled WGS sequence"/>
</dbReference>
<accession>A0A023B377</accession>
<feature type="compositionally biased region" description="Basic and acidic residues" evidence="1">
    <location>
        <begin position="125"/>
        <end position="139"/>
    </location>
</feature>
<feature type="compositionally biased region" description="Basic and acidic residues" evidence="1">
    <location>
        <begin position="91"/>
        <end position="101"/>
    </location>
</feature>
<dbReference type="EMBL" id="AFNH02000848">
    <property type="protein sequence ID" value="EZG55406.1"/>
    <property type="molecule type" value="Genomic_DNA"/>
</dbReference>
<gene>
    <name evidence="2" type="ORF">GNI_113480</name>
</gene>
<dbReference type="GeneID" id="22914000"/>
<keyword evidence="3" id="KW-1185">Reference proteome</keyword>
<comment type="caution">
    <text evidence="2">The sequence shown here is derived from an EMBL/GenBank/DDBJ whole genome shotgun (WGS) entry which is preliminary data.</text>
</comment>
<organism evidence="2 3">
    <name type="scientific">Gregarina niphandrodes</name>
    <name type="common">Septate eugregarine</name>
    <dbReference type="NCBI Taxonomy" id="110365"/>
    <lineage>
        <taxon>Eukaryota</taxon>
        <taxon>Sar</taxon>
        <taxon>Alveolata</taxon>
        <taxon>Apicomplexa</taxon>
        <taxon>Conoidasida</taxon>
        <taxon>Gregarinasina</taxon>
        <taxon>Eugregarinorida</taxon>
        <taxon>Gregarinidae</taxon>
        <taxon>Gregarina</taxon>
    </lineage>
</organism>
<dbReference type="VEuPathDB" id="CryptoDB:GNI_113480"/>
<name>A0A023B377_GRENI</name>
<protein>
    <submittedName>
        <fullName evidence="2">Uncharacterized protein</fullName>
    </submittedName>
</protein>
<evidence type="ECO:0000313" key="3">
    <source>
        <dbReference type="Proteomes" id="UP000019763"/>
    </source>
</evidence>
<evidence type="ECO:0000256" key="1">
    <source>
        <dbReference type="SAM" id="MobiDB-lite"/>
    </source>
</evidence>
<reference evidence="2" key="1">
    <citation type="submission" date="2013-12" db="EMBL/GenBank/DDBJ databases">
        <authorList>
            <person name="Omoto C.K."/>
            <person name="Sibley D."/>
            <person name="Venepally P."/>
            <person name="Hadjithomas M."/>
            <person name="Karamycheva S."/>
            <person name="Brunk B."/>
            <person name="Roos D."/>
            <person name="Caler E."/>
            <person name="Lorenzi H."/>
        </authorList>
    </citation>
    <scope>NUCLEOTIDE SEQUENCE</scope>
</reference>
<sequence length="166" mass="18953">MQIHIRSISNLRFELNVEPYSTALEVKELIQVSITAGNDTTEQRERSFQAGSDQLPISGKCEGYMKSASARCTRKCAMHQRARHDYEHVAQEKERLDEGTSKKSMARVLGKGRNSSTASSFDLQRPSDERRRRTGEKWGDGRGYIAYGSTAERRLLNRKLWTKIVD</sequence>
<dbReference type="AlphaFoldDB" id="A0A023B377"/>
<dbReference type="RefSeq" id="XP_011131580.1">
    <property type="nucleotide sequence ID" value="XM_011133278.1"/>
</dbReference>
<feature type="region of interest" description="Disordered" evidence="1">
    <location>
        <begin position="91"/>
        <end position="139"/>
    </location>
</feature>
<evidence type="ECO:0000313" key="2">
    <source>
        <dbReference type="EMBL" id="EZG55406.1"/>
    </source>
</evidence>